<reference evidence="1 2" key="1">
    <citation type="submission" date="2016-03" db="EMBL/GenBank/DDBJ databases">
        <title>Trachymyrmex septentrionalis WGS genome.</title>
        <authorList>
            <person name="Nygaard S."/>
            <person name="Hu H."/>
            <person name="Boomsma J."/>
            <person name="Zhang G."/>
        </authorList>
    </citation>
    <scope>NUCLEOTIDE SEQUENCE [LARGE SCALE GENOMIC DNA]</scope>
    <source>
        <strain evidence="1">Tsep2-gDNA-1</strain>
        <tissue evidence="1">Whole body</tissue>
    </source>
</reference>
<proteinExistence type="predicted"/>
<gene>
    <name evidence="1" type="ORF">ALC56_09953</name>
</gene>
<name>A0A151JUJ3_9HYME</name>
<dbReference type="AlphaFoldDB" id="A0A151JUJ3"/>
<dbReference type="EMBL" id="KQ981799">
    <property type="protein sequence ID" value="KYN35655.1"/>
    <property type="molecule type" value="Genomic_DNA"/>
</dbReference>
<feature type="non-terminal residue" evidence="1">
    <location>
        <position position="1"/>
    </location>
</feature>
<evidence type="ECO:0000313" key="1">
    <source>
        <dbReference type="EMBL" id="KYN35655.1"/>
    </source>
</evidence>
<sequence>ELEHKATKGIAKRLPEVSNDPYADITLRARHSARLRSLNWSLTQQSRDDKWARLLESEESFVARLKALQDILMEETEIHLKYTRRNASLDNFLCNEVSSRSLSSRAFERVKQFVEHEPLSVFFSSHSDDHICNRFITLVL</sequence>
<organism evidence="1 2">
    <name type="scientific">Trachymyrmex septentrionalis</name>
    <dbReference type="NCBI Taxonomy" id="34720"/>
    <lineage>
        <taxon>Eukaryota</taxon>
        <taxon>Metazoa</taxon>
        <taxon>Ecdysozoa</taxon>
        <taxon>Arthropoda</taxon>
        <taxon>Hexapoda</taxon>
        <taxon>Insecta</taxon>
        <taxon>Pterygota</taxon>
        <taxon>Neoptera</taxon>
        <taxon>Endopterygota</taxon>
        <taxon>Hymenoptera</taxon>
        <taxon>Apocrita</taxon>
        <taxon>Aculeata</taxon>
        <taxon>Formicoidea</taxon>
        <taxon>Formicidae</taxon>
        <taxon>Myrmicinae</taxon>
        <taxon>Trachymyrmex</taxon>
    </lineage>
</organism>
<evidence type="ECO:0000313" key="2">
    <source>
        <dbReference type="Proteomes" id="UP000078541"/>
    </source>
</evidence>
<dbReference type="Proteomes" id="UP000078541">
    <property type="component" value="Unassembled WGS sequence"/>
</dbReference>
<keyword evidence="2" id="KW-1185">Reference proteome</keyword>
<accession>A0A151JUJ3</accession>
<protein>
    <submittedName>
        <fullName evidence="1">Uncharacterized protein</fullName>
    </submittedName>
</protein>